<name>A0A3L7AFJ6_9MICO</name>
<keyword evidence="1" id="KW-0812">Transmembrane</keyword>
<feature type="transmembrane region" description="Helical" evidence="1">
    <location>
        <begin position="55"/>
        <end position="74"/>
    </location>
</feature>
<feature type="transmembrane region" description="Helical" evidence="1">
    <location>
        <begin position="28"/>
        <end position="49"/>
    </location>
</feature>
<proteinExistence type="predicted"/>
<comment type="caution">
    <text evidence="2">The sequence shown here is derived from an EMBL/GenBank/DDBJ whole genome shotgun (WGS) entry which is preliminary data.</text>
</comment>
<evidence type="ECO:0000256" key="1">
    <source>
        <dbReference type="SAM" id="Phobius"/>
    </source>
</evidence>
<keyword evidence="1" id="KW-0472">Membrane</keyword>
<evidence type="ECO:0000313" key="3">
    <source>
        <dbReference type="Proteomes" id="UP000269438"/>
    </source>
</evidence>
<accession>A0A3L7AFJ6</accession>
<keyword evidence="3" id="KW-1185">Reference proteome</keyword>
<sequence>MYDSSIRIGPEDRANARRALTDTYISRALQVSALIVLPLALLLTGLMLIFTPSGVGFTVLGMILAMTALCAWAMGTLRRRVRHVIDVGWPEEAPLRLHINPRMLTIDGPFTTSALPQDAITAVTRRHGTVVIRCTAERTVFILPERMLSEDALALIGTPRAA</sequence>
<evidence type="ECO:0008006" key="4">
    <source>
        <dbReference type="Google" id="ProtNLM"/>
    </source>
</evidence>
<keyword evidence="1" id="KW-1133">Transmembrane helix</keyword>
<protein>
    <recommendedName>
        <fullName evidence="4">YcxB family protein</fullName>
    </recommendedName>
</protein>
<organism evidence="2 3">
    <name type="scientific">Mycetocola lacteus</name>
    <dbReference type="NCBI Taxonomy" id="76637"/>
    <lineage>
        <taxon>Bacteria</taxon>
        <taxon>Bacillati</taxon>
        <taxon>Actinomycetota</taxon>
        <taxon>Actinomycetes</taxon>
        <taxon>Micrococcales</taxon>
        <taxon>Microbacteriaceae</taxon>
        <taxon>Mycetocola</taxon>
    </lineage>
</organism>
<dbReference type="EMBL" id="RCUY01000015">
    <property type="protein sequence ID" value="RLP79226.1"/>
    <property type="molecule type" value="Genomic_DNA"/>
</dbReference>
<dbReference type="RefSeq" id="WP_121689400.1">
    <property type="nucleotide sequence ID" value="NZ_RCUY01000015.1"/>
</dbReference>
<gene>
    <name evidence="2" type="ORF">D9V34_15600</name>
</gene>
<reference evidence="2 3" key="1">
    <citation type="submission" date="2018-10" db="EMBL/GenBank/DDBJ databases">
        <authorList>
            <person name="Li J."/>
        </authorList>
    </citation>
    <scope>NUCLEOTIDE SEQUENCE [LARGE SCALE GENOMIC DNA]</scope>
    <source>
        <strain evidence="2 3">JCM 11654</strain>
    </source>
</reference>
<dbReference type="Proteomes" id="UP000269438">
    <property type="component" value="Unassembled WGS sequence"/>
</dbReference>
<evidence type="ECO:0000313" key="2">
    <source>
        <dbReference type="EMBL" id="RLP79226.1"/>
    </source>
</evidence>
<dbReference type="AlphaFoldDB" id="A0A3L7AFJ6"/>